<keyword evidence="4" id="KW-1185">Reference proteome</keyword>
<reference evidence="3" key="4">
    <citation type="submission" date="2019-03" db="UniProtKB">
        <authorList>
            <consortium name="EnsemblPlants"/>
        </authorList>
    </citation>
    <scope>IDENTIFICATION</scope>
</reference>
<accession>A0A453EKU1</accession>
<feature type="region of interest" description="Disordered" evidence="1">
    <location>
        <begin position="52"/>
        <end position="71"/>
    </location>
</feature>
<evidence type="ECO:0000313" key="4">
    <source>
        <dbReference type="Proteomes" id="UP000015105"/>
    </source>
</evidence>
<dbReference type="STRING" id="200361.A0A453EKU1"/>
<reference evidence="3" key="3">
    <citation type="journal article" date="2017" name="Nature">
        <title>Genome sequence of the progenitor of the wheat D genome Aegilops tauschii.</title>
        <authorList>
            <person name="Luo M.C."/>
            <person name="Gu Y.Q."/>
            <person name="Puiu D."/>
            <person name="Wang H."/>
            <person name="Twardziok S.O."/>
            <person name="Deal K.R."/>
            <person name="Huo N."/>
            <person name="Zhu T."/>
            <person name="Wang L."/>
            <person name="Wang Y."/>
            <person name="McGuire P.E."/>
            <person name="Liu S."/>
            <person name="Long H."/>
            <person name="Ramasamy R.K."/>
            <person name="Rodriguez J.C."/>
            <person name="Van S.L."/>
            <person name="Yuan L."/>
            <person name="Wang Z."/>
            <person name="Xia Z."/>
            <person name="Xiao L."/>
            <person name="Anderson O.D."/>
            <person name="Ouyang S."/>
            <person name="Liang Y."/>
            <person name="Zimin A.V."/>
            <person name="Pertea G."/>
            <person name="Qi P."/>
            <person name="Bennetzen J.L."/>
            <person name="Dai X."/>
            <person name="Dawson M.W."/>
            <person name="Muller H.G."/>
            <person name="Kugler K."/>
            <person name="Rivarola-Duarte L."/>
            <person name="Spannagl M."/>
            <person name="Mayer K.F.X."/>
            <person name="Lu F.H."/>
            <person name="Bevan M.W."/>
            <person name="Leroy P."/>
            <person name="Li P."/>
            <person name="You F.M."/>
            <person name="Sun Q."/>
            <person name="Liu Z."/>
            <person name="Lyons E."/>
            <person name="Wicker T."/>
            <person name="Salzberg S.L."/>
            <person name="Devos K.M."/>
            <person name="Dvorak J."/>
        </authorList>
    </citation>
    <scope>NUCLEOTIDE SEQUENCE [LARGE SCALE GENOMIC DNA]</scope>
    <source>
        <strain evidence="3">cv. AL8/78</strain>
    </source>
</reference>
<evidence type="ECO:0000313" key="3">
    <source>
        <dbReference type="EnsemblPlants" id="AET3Gv20382800.1"/>
    </source>
</evidence>
<feature type="domain" description="FAR1" evidence="2">
    <location>
        <begin position="166"/>
        <end position="251"/>
    </location>
</feature>
<reference evidence="4" key="2">
    <citation type="journal article" date="2017" name="Nat. Plants">
        <title>The Aegilops tauschii genome reveals multiple impacts of transposons.</title>
        <authorList>
            <person name="Zhao G."/>
            <person name="Zou C."/>
            <person name="Li K."/>
            <person name="Wang K."/>
            <person name="Li T."/>
            <person name="Gao L."/>
            <person name="Zhang X."/>
            <person name="Wang H."/>
            <person name="Yang Z."/>
            <person name="Liu X."/>
            <person name="Jiang W."/>
            <person name="Mao L."/>
            <person name="Kong X."/>
            <person name="Jiao Y."/>
            <person name="Jia J."/>
        </authorList>
    </citation>
    <scope>NUCLEOTIDE SEQUENCE [LARGE SCALE GENOMIC DNA]</scope>
    <source>
        <strain evidence="4">cv. AL8/78</strain>
    </source>
</reference>
<dbReference type="Proteomes" id="UP000015105">
    <property type="component" value="Chromosome 3D"/>
</dbReference>
<reference evidence="3" key="5">
    <citation type="journal article" date="2021" name="G3 (Bethesda)">
        <title>Aegilops tauschii genome assembly Aet v5.0 features greater sequence contiguity and improved annotation.</title>
        <authorList>
            <person name="Wang L."/>
            <person name="Zhu T."/>
            <person name="Rodriguez J.C."/>
            <person name="Deal K.R."/>
            <person name="Dubcovsky J."/>
            <person name="McGuire P.E."/>
            <person name="Lux T."/>
            <person name="Spannagl M."/>
            <person name="Mayer K.F.X."/>
            <person name="Baldrich P."/>
            <person name="Meyers B.C."/>
            <person name="Huo N."/>
            <person name="Gu Y.Q."/>
            <person name="Zhou H."/>
            <person name="Devos K.M."/>
            <person name="Bennetzen J.L."/>
            <person name="Unver T."/>
            <person name="Budak H."/>
            <person name="Gulick P.J."/>
            <person name="Galiba G."/>
            <person name="Kalapos B."/>
            <person name="Nelson D.R."/>
            <person name="Li P."/>
            <person name="You F.M."/>
            <person name="Luo M.C."/>
            <person name="Dvorak J."/>
        </authorList>
    </citation>
    <scope>NUCLEOTIDE SEQUENCE [LARGE SCALE GENOMIC DNA]</scope>
    <source>
        <strain evidence="3">cv. AL8/78</strain>
    </source>
</reference>
<evidence type="ECO:0000256" key="1">
    <source>
        <dbReference type="SAM" id="MobiDB-lite"/>
    </source>
</evidence>
<dbReference type="InterPro" id="IPR004330">
    <property type="entry name" value="FAR1_DNA_bnd_dom"/>
</dbReference>
<proteinExistence type="predicted"/>
<dbReference type="Pfam" id="PF03101">
    <property type="entry name" value="FAR1"/>
    <property type="match status" value="1"/>
</dbReference>
<dbReference type="Gramene" id="AET3Gv20382800.1">
    <property type="protein sequence ID" value="AET3Gv20382800.1"/>
    <property type="gene ID" value="AET3Gv20382800"/>
</dbReference>
<reference evidence="4" key="1">
    <citation type="journal article" date="2014" name="Science">
        <title>Ancient hybridizations among the ancestral genomes of bread wheat.</title>
        <authorList>
            <consortium name="International Wheat Genome Sequencing Consortium,"/>
            <person name="Marcussen T."/>
            <person name="Sandve S.R."/>
            <person name="Heier L."/>
            <person name="Spannagl M."/>
            <person name="Pfeifer M."/>
            <person name="Jakobsen K.S."/>
            <person name="Wulff B.B."/>
            <person name="Steuernagel B."/>
            <person name="Mayer K.F."/>
            <person name="Olsen O.A."/>
        </authorList>
    </citation>
    <scope>NUCLEOTIDE SEQUENCE [LARGE SCALE GENOMIC DNA]</scope>
    <source>
        <strain evidence="4">cv. AL8/78</strain>
    </source>
</reference>
<dbReference type="AlphaFoldDB" id="A0A453EKU1"/>
<dbReference type="PANTHER" id="PTHR46328:SF30">
    <property type="entry name" value="OS04G0641500 PROTEIN"/>
    <property type="match status" value="1"/>
</dbReference>
<organism evidence="3 4">
    <name type="scientific">Aegilops tauschii subsp. strangulata</name>
    <name type="common">Goatgrass</name>
    <dbReference type="NCBI Taxonomy" id="200361"/>
    <lineage>
        <taxon>Eukaryota</taxon>
        <taxon>Viridiplantae</taxon>
        <taxon>Streptophyta</taxon>
        <taxon>Embryophyta</taxon>
        <taxon>Tracheophyta</taxon>
        <taxon>Spermatophyta</taxon>
        <taxon>Magnoliopsida</taxon>
        <taxon>Liliopsida</taxon>
        <taxon>Poales</taxon>
        <taxon>Poaceae</taxon>
        <taxon>BOP clade</taxon>
        <taxon>Pooideae</taxon>
        <taxon>Triticodae</taxon>
        <taxon>Triticeae</taxon>
        <taxon>Triticinae</taxon>
        <taxon>Aegilops</taxon>
    </lineage>
</organism>
<name>A0A453EKU1_AEGTS</name>
<feature type="compositionally biased region" description="Polar residues" evidence="1">
    <location>
        <begin position="52"/>
        <end position="69"/>
    </location>
</feature>
<evidence type="ECO:0000259" key="2">
    <source>
        <dbReference type="Pfam" id="PF03101"/>
    </source>
</evidence>
<protein>
    <recommendedName>
        <fullName evidence="2">FAR1 domain-containing protein</fullName>
    </recommendedName>
</protein>
<sequence length="322" mass="35354">QSSTAANSRPVVPMLAKAPHPSITLPVPLMQPGSQEEQMVGVRQDIVLAGRTNSSTAATRQGASSSSVMHSVRPAPAAATAICRSRTCPITEENMEFCKSTNSAMGESIREPMTPRNMFTHDTGLEFVGVDKGEENCVTKDNPNASSKQIVPKKGMSFDSEEEAYKFYNVYAKSKGFSVRWTHRKARADDTLSARYLVCSKEGVKGKHSTHETRKERASTRTSCKARVQFHITPAGVWLIQKAVNEHNHHMGSSNPNACFQNIAPSLATSMSFGDYSAFHAPPRIPGEFTSLLLQADEQNPTLSTVRRLDFNEGTSTSRFQW</sequence>
<dbReference type="PANTHER" id="PTHR46328">
    <property type="entry name" value="FAR-RED IMPAIRED RESPONSIVE (FAR1) FAMILY PROTEIN-RELATED"/>
    <property type="match status" value="1"/>
</dbReference>
<dbReference type="EnsemblPlants" id="AET3Gv20382800.1">
    <property type="protein sequence ID" value="AET3Gv20382800.1"/>
    <property type="gene ID" value="AET3Gv20382800"/>
</dbReference>